<dbReference type="InterPro" id="IPR042099">
    <property type="entry name" value="ANL_N_sf"/>
</dbReference>
<sequence>MVNWRKPLIYVLSFLQGSNRMKYYNQIIEYSKLSEDKLKDLQEDKLKKLLLHSYENVPYYTEVLEESGVVKKGKVYLENFKNIPILTKEILRSQKDSMLSKDYQSRKPFENTSGGSTGEPVKFIQDREYDDWNVANKMYYRYVAGQGIGEKELRFWGSERDLLEGKETLEMRFRNFIFNRKEFNTFKMSKKEMRRYVDEWNEYKPHWVESYVQSMFEFSKFINDNNLDIYSPDNGILTSAGTLIDEARSLIENVFLCDVYNRYGSREVGDMACGKDELRLSVWNHYVEIIDSKIYVTLLTNYSMPLIRYEIGDVGEFGERWDYIKAVKGRINSVLRTKSRTVDGAAVTSMFYYRKDGSLFGSFSKYQVIQESIDRIRIKVVVKDRELWEEEREEIRHLFGEVFGEDVDIEFEIVEDIEPSKSGKYLYVISKIQ</sequence>
<reference evidence="2" key="1">
    <citation type="journal article" date="2015" name="MBio">
        <title>Genome-Resolved Metagenomic Analysis Reveals Roles for Candidate Phyla and Other Microbial Community Members in Biogeochemical Transformations in Oil Reservoirs.</title>
        <authorList>
            <person name="Hu P."/>
            <person name="Tom L."/>
            <person name="Singh A."/>
            <person name="Thomas B.C."/>
            <person name="Baker B.J."/>
            <person name="Piceno Y.M."/>
            <person name="Andersen G.L."/>
            <person name="Banfield J.F."/>
        </authorList>
    </citation>
    <scope>NUCLEOTIDE SEQUENCE [LARGE SCALE GENOMIC DNA]</scope>
</reference>
<dbReference type="Proteomes" id="UP000053904">
    <property type="component" value="Unassembled WGS sequence"/>
</dbReference>
<dbReference type="AlphaFoldDB" id="A0A117M0N5"/>
<dbReference type="EMBL" id="LGGO01000002">
    <property type="protein sequence ID" value="KUK77846.1"/>
    <property type="molecule type" value="Genomic_DNA"/>
</dbReference>
<gene>
    <name evidence="1" type="ORF">XD93_0033</name>
</gene>
<accession>A0A117M0N5</accession>
<organism evidence="1 2">
    <name type="scientific">candidate division WS6 bacterium 34_10</name>
    <dbReference type="NCBI Taxonomy" id="1641389"/>
    <lineage>
        <taxon>Bacteria</taxon>
        <taxon>Candidatus Dojkabacteria</taxon>
    </lineage>
</organism>
<dbReference type="InterPro" id="IPR053158">
    <property type="entry name" value="CapK_Type1_Caps_Biosynth"/>
</dbReference>
<dbReference type="PATRIC" id="fig|1641389.3.peg.743"/>
<dbReference type="PANTHER" id="PTHR36932:SF1">
    <property type="entry name" value="CAPSULAR POLYSACCHARIDE BIOSYNTHESIS PROTEIN"/>
    <property type="match status" value="1"/>
</dbReference>
<protein>
    <submittedName>
        <fullName evidence="1">CapK related-protein</fullName>
    </submittedName>
</protein>
<dbReference type="Gene3D" id="3.40.50.12780">
    <property type="entry name" value="N-terminal domain of ligase-like"/>
    <property type="match status" value="1"/>
</dbReference>
<dbReference type="PANTHER" id="PTHR36932">
    <property type="entry name" value="CAPSULAR POLYSACCHARIDE BIOSYNTHESIS PROTEIN"/>
    <property type="match status" value="1"/>
</dbReference>
<proteinExistence type="predicted"/>
<comment type="caution">
    <text evidence="1">The sequence shown here is derived from an EMBL/GenBank/DDBJ whole genome shotgun (WGS) entry which is preliminary data.</text>
</comment>
<evidence type="ECO:0000313" key="1">
    <source>
        <dbReference type="EMBL" id="KUK77846.1"/>
    </source>
</evidence>
<name>A0A117M0N5_9BACT</name>
<evidence type="ECO:0000313" key="2">
    <source>
        <dbReference type="Proteomes" id="UP000053904"/>
    </source>
</evidence>